<organism evidence="1 2">
    <name type="scientific">Acaulospora colombiana</name>
    <dbReference type="NCBI Taxonomy" id="27376"/>
    <lineage>
        <taxon>Eukaryota</taxon>
        <taxon>Fungi</taxon>
        <taxon>Fungi incertae sedis</taxon>
        <taxon>Mucoromycota</taxon>
        <taxon>Glomeromycotina</taxon>
        <taxon>Glomeromycetes</taxon>
        <taxon>Diversisporales</taxon>
        <taxon>Acaulosporaceae</taxon>
        <taxon>Acaulospora</taxon>
    </lineage>
</organism>
<gene>
    <name evidence="1" type="ORF">ACOLOM_LOCUS14098</name>
</gene>
<comment type="caution">
    <text evidence="1">The sequence shown here is derived from an EMBL/GenBank/DDBJ whole genome shotgun (WGS) entry which is preliminary data.</text>
</comment>
<accession>A0ACA9R409</accession>
<evidence type="ECO:0000313" key="1">
    <source>
        <dbReference type="EMBL" id="CAG8776162.1"/>
    </source>
</evidence>
<sequence>ECEFAIVQGAKRLGKFSKQSTPPPYDDSGVAEFVQCLAL</sequence>
<keyword evidence="2" id="KW-1185">Reference proteome</keyword>
<dbReference type="Proteomes" id="UP000789525">
    <property type="component" value="Unassembled WGS sequence"/>
</dbReference>
<reference evidence="1" key="1">
    <citation type="submission" date="2021-06" db="EMBL/GenBank/DDBJ databases">
        <authorList>
            <person name="Kallberg Y."/>
            <person name="Tangrot J."/>
            <person name="Rosling A."/>
        </authorList>
    </citation>
    <scope>NUCLEOTIDE SEQUENCE</scope>
    <source>
        <strain evidence="1">CL356</strain>
    </source>
</reference>
<feature type="non-terminal residue" evidence="1">
    <location>
        <position position="1"/>
    </location>
</feature>
<dbReference type="EMBL" id="CAJVPT010068224">
    <property type="protein sequence ID" value="CAG8776162.1"/>
    <property type="molecule type" value="Genomic_DNA"/>
</dbReference>
<evidence type="ECO:0000313" key="2">
    <source>
        <dbReference type="Proteomes" id="UP000789525"/>
    </source>
</evidence>
<name>A0ACA9R409_9GLOM</name>
<protein>
    <submittedName>
        <fullName evidence="1">6046_t:CDS:1</fullName>
    </submittedName>
</protein>
<proteinExistence type="predicted"/>